<dbReference type="EMBL" id="VSSQ01063409">
    <property type="protein sequence ID" value="MPN16451.1"/>
    <property type="molecule type" value="Genomic_DNA"/>
</dbReference>
<name>A0A645FPW0_9ZZZZ</name>
<feature type="transmembrane region" description="Helical" evidence="1">
    <location>
        <begin position="107"/>
        <end position="127"/>
    </location>
</feature>
<reference evidence="2" key="1">
    <citation type="submission" date="2019-08" db="EMBL/GenBank/DDBJ databases">
        <authorList>
            <person name="Kucharzyk K."/>
            <person name="Murdoch R.W."/>
            <person name="Higgins S."/>
            <person name="Loffler F."/>
        </authorList>
    </citation>
    <scope>NUCLEOTIDE SEQUENCE</scope>
</reference>
<dbReference type="AlphaFoldDB" id="A0A645FPW0"/>
<sequence>MMPISTVGMNAVKKELVPGASALNNTIRQISGALSVTIMSTLMQGRTDYNYGKLAEQITIYNKASNDMLSTLTKSYMHAGMSQSMAKVSAVSRLAQMLQGQATIDGMSYAVTVTVSAVAVALILTLFMKGKTPVENK</sequence>
<evidence type="ECO:0000313" key="2">
    <source>
        <dbReference type="EMBL" id="MPN16451.1"/>
    </source>
</evidence>
<keyword evidence="1" id="KW-0472">Membrane</keyword>
<organism evidence="2">
    <name type="scientific">bioreactor metagenome</name>
    <dbReference type="NCBI Taxonomy" id="1076179"/>
    <lineage>
        <taxon>unclassified sequences</taxon>
        <taxon>metagenomes</taxon>
        <taxon>ecological metagenomes</taxon>
    </lineage>
</organism>
<comment type="caution">
    <text evidence="2">The sequence shown here is derived from an EMBL/GenBank/DDBJ whole genome shotgun (WGS) entry which is preliminary data.</text>
</comment>
<protein>
    <submittedName>
        <fullName evidence="2">Uncharacterized protein</fullName>
    </submittedName>
</protein>
<keyword evidence="1" id="KW-1133">Transmembrane helix</keyword>
<evidence type="ECO:0000256" key="1">
    <source>
        <dbReference type="SAM" id="Phobius"/>
    </source>
</evidence>
<gene>
    <name evidence="2" type="ORF">SDC9_163795</name>
</gene>
<accession>A0A645FPW0</accession>
<proteinExistence type="predicted"/>
<keyword evidence="1" id="KW-0812">Transmembrane</keyword>